<feature type="non-terminal residue" evidence="1">
    <location>
        <position position="1"/>
    </location>
</feature>
<dbReference type="AlphaFoldDB" id="X1SSZ4"/>
<dbReference type="EMBL" id="BARW01024801">
    <property type="protein sequence ID" value="GAI96043.1"/>
    <property type="molecule type" value="Genomic_DNA"/>
</dbReference>
<comment type="caution">
    <text evidence="1">The sequence shown here is derived from an EMBL/GenBank/DDBJ whole genome shotgun (WGS) entry which is preliminary data.</text>
</comment>
<reference evidence="1" key="1">
    <citation type="journal article" date="2014" name="Front. Microbiol.">
        <title>High frequency of phylogenetically diverse reductive dehalogenase-homologous genes in deep subseafloor sedimentary metagenomes.</title>
        <authorList>
            <person name="Kawai M."/>
            <person name="Futagami T."/>
            <person name="Toyoda A."/>
            <person name="Takaki Y."/>
            <person name="Nishi S."/>
            <person name="Hori S."/>
            <person name="Arai W."/>
            <person name="Tsubouchi T."/>
            <person name="Morono Y."/>
            <person name="Uchiyama I."/>
            <person name="Ito T."/>
            <person name="Fujiyama A."/>
            <person name="Inagaki F."/>
            <person name="Takami H."/>
        </authorList>
    </citation>
    <scope>NUCLEOTIDE SEQUENCE</scope>
    <source>
        <strain evidence="1">Expedition CK06-06</strain>
    </source>
</reference>
<organism evidence="1">
    <name type="scientific">marine sediment metagenome</name>
    <dbReference type="NCBI Taxonomy" id="412755"/>
    <lineage>
        <taxon>unclassified sequences</taxon>
        <taxon>metagenomes</taxon>
        <taxon>ecological metagenomes</taxon>
    </lineage>
</organism>
<accession>X1SSZ4</accession>
<name>X1SSZ4_9ZZZZ</name>
<sequence>PHNTPVRRLDDVRAVRQLDLRWRMGNQGSKD</sequence>
<proteinExistence type="predicted"/>
<gene>
    <name evidence="1" type="ORF">S12H4_40803</name>
</gene>
<protein>
    <submittedName>
        <fullName evidence="1">Uncharacterized protein</fullName>
    </submittedName>
</protein>
<evidence type="ECO:0000313" key="1">
    <source>
        <dbReference type="EMBL" id="GAI96043.1"/>
    </source>
</evidence>